<protein>
    <submittedName>
        <fullName evidence="2">Uncharacterized protein</fullName>
    </submittedName>
</protein>
<sequence>MVEVEFGQRNDAVVGERLEAFAAAPWSRSRRSPAPRCCRRGRRKGLEFDAVLVVEPGPLAAGGAADLYVAPTWPPGDLECGTPPRCPRGSTGLPYRRAAPRGGGSGQVRMRRSETV</sequence>
<name>A0ABP9P6J3_9PSEU</name>
<reference evidence="3" key="1">
    <citation type="journal article" date="2019" name="Int. J. Syst. Evol. Microbiol.">
        <title>The Global Catalogue of Microorganisms (GCM) 10K type strain sequencing project: providing services to taxonomists for standard genome sequencing and annotation.</title>
        <authorList>
            <consortium name="The Broad Institute Genomics Platform"/>
            <consortium name="The Broad Institute Genome Sequencing Center for Infectious Disease"/>
            <person name="Wu L."/>
            <person name="Ma J."/>
        </authorList>
    </citation>
    <scope>NUCLEOTIDE SEQUENCE [LARGE SCALE GENOMIC DNA]</scope>
    <source>
        <strain evidence="3">JCM 18302</strain>
    </source>
</reference>
<keyword evidence="3" id="KW-1185">Reference proteome</keyword>
<comment type="caution">
    <text evidence="2">The sequence shown here is derived from an EMBL/GenBank/DDBJ whole genome shotgun (WGS) entry which is preliminary data.</text>
</comment>
<organism evidence="2 3">
    <name type="scientific">Pseudonocardia adelaidensis</name>
    <dbReference type="NCBI Taxonomy" id="648754"/>
    <lineage>
        <taxon>Bacteria</taxon>
        <taxon>Bacillati</taxon>
        <taxon>Actinomycetota</taxon>
        <taxon>Actinomycetes</taxon>
        <taxon>Pseudonocardiales</taxon>
        <taxon>Pseudonocardiaceae</taxon>
        <taxon>Pseudonocardia</taxon>
    </lineage>
</organism>
<proteinExistence type="predicted"/>
<feature type="region of interest" description="Disordered" evidence="1">
    <location>
        <begin position="78"/>
        <end position="116"/>
    </location>
</feature>
<gene>
    <name evidence="2" type="ORF">GCM10023320_79870</name>
</gene>
<evidence type="ECO:0000256" key="1">
    <source>
        <dbReference type="SAM" id="MobiDB-lite"/>
    </source>
</evidence>
<evidence type="ECO:0000313" key="2">
    <source>
        <dbReference type="EMBL" id="GAA5141185.1"/>
    </source>
</evidence>
<evidence type="ECO:0000313" key="3">
    <source>
        <dbReference type="Proteomes" id="UP001500804"/>
    </source>
</evidence>
<dbReference type="Proteomes" id="UP001500804">
    <property type="component" value="Unassembled WGS sequence"/>
</dbReference>
<dbReference type="EMBL" id="BAABJO010000051">
    <property type="protein sequence ID" value="GAA5141185.1"/>
    <property type="molecule type" value="Genomic_DNA"/>
</dbReference>
<accession>A0ABP9P6J3</accession>